<evidence type="ECO:0000256" key="1">
    <source>
        <dbReference type="ARBA" id="ARBA00006754"/>
    </source>
</evidence>
<proteinExistence type="inferred from homology"/>
<dbReference type="Pfam" id="PF13556">
    <property type="entry name" value="HTH_30"/>
    <property type="match status" value="1"/>
</dbReference>
<gene>
    <name evidence="5" type="primary">cdaR</name>
    <name evidence="5" type="ordered locus">PANA_0786</name>
</gene>
<dbReference type="Pfam" id="PF05651">
    <property type="entry name" value="Diacid_rec"/>
    <property type="match status" value="1"/>
</dbReference>
<sequence length="391" mass="43819">MTQEIRMATCHLDARLAQEIVARTMKIIDGNVNVMDARGRIIGSGDRERIGELHEGALLVLSQGRIVDIDDAVAKHLHGVRPGINLPLRIDGAIVGVIGLTGEPGALRHYGELVCMAAEMMLEQARLLHMLAQDSRLREELVLNLIRSDALTPQLTEWAQRLGIDLNQPRVVAVIEVDSGQLGVDSAMSELQQLQTLLTTPVRDNLIAIVSLTEMVVLKPALNTHGRYDRHDHRKRVEQLMQRMNESGHLRMRIALGNFFTGPGSIARSYRTARTTMAVGKQRMPDVRSYFYQDLMLPVLLDSLRGGWQANELARPLEKLKSMDSNGLLRRTLSAWFSNNVQPGATSRALFIHRNTLEYRLNRIAELTGLNLGHFDDRLLLYIALQLDEQG</sequence>
<evidence type="ECO:0000313" key="6">
    <source>
        <dbReference type="Proteomes" id="UP000001702"/>
    </source>
</evidence>
<dbReference type="PANTHER" id="PTHR33744">
    <property type="entry name" value="CARBOHYDRATE DIACID REGULATOR"/>
    <property type="match status" value="1"/>
</dbReference>
<keyword evidence="6" id="KW-1185">Reference proteome</keyword>
<feature type="domain" description="CdaR GGDEF-like" evidence="4">
    <location>
        <begin position="153"/>
        <end position="278"/>
    </location>
</feature>
<dbReference type="HOGENOM" id="CLU_043769_1_0_6"/>
<feature type="domain" description="PucR C-terminal helix-turn-helix" evidence="3">
    <location>
        <begin position="329"/>
        <end position="386"/>
    </location>
</feature>
<dbReference type="AlphaFoldDB" id="D4GKC4"/>
<dbReference type="InterPro" id="IPR008599">
    <property type="entry name" value="Diacid_rec"/>
</dbReference>
<reference evidence="5 6" key="1">
    <citation type="journal article" date="2010" name="J. Bacteriol.">
        <title>Genome sequence of Pantoea ananatis LMG20103, the causative agent of Eucalyptus blight and dieback.</title>
        <authorList>
            <person name="De Maayer P."/>
            <person name="Chan W.Y."/>
            <person name="Venter S.N."/>
            <person name="Toth I.K."/>
            <person name="Birch P.R."/>
            <person name="Joubert F."/>
            <person name="Coutinho T.A."/>
        </authorList>
    </citation>
    <scope>NUCLEOTIDE SEQUENCE [LARGE SCALE GENOMIC DNA]</scope>
    <source>
        <strain evidence="5 6">LMG 20103</strain>
    </source>
</reference>
<accession>D4GKC4</accession>
<dbReference type="Pfam" id="PF17853">
    <property type="entry name" value="GGDEF_2"/>
    <property type="match status" value="1"/>
</dbReference>
<evidence type="ECO:0000313" key="5">
    <source>
        <dbReference type="EMBL" id="ADD75953.1"/>
    </source>
</evidence>
<dbReference type="InterPro" id="IPR041522">
    <property type="entry name" value="CdaR_GGDEF"/>
</dbReference>
<protein>
    <submittedName>
        <fullName evidence="5">CdaR</fullName>
    </submittedName>
</protein>
<evidence type="ECO:0000259" key="4">
    <source>
        <dbReference type="Pfam" id="PF17853"/>
    </source>
</evidence>
<dbReference type="NCBIfam" id="NF008550">
    <property type="entry name" value="PRK11477.1"/>
    <property type="match status" value="1"/>
</dbReference>
<dbReference type="PANTHER" id="PTHR33744:SF15">
    <property type="entry name" value="CARBOHYDRATE DIACID REGULATOR"/>
    <property type="match status" value="1"/>
</dbReference>
<dbReference type="EMBL" id="CP001875">
    <property type="protein sequence ID" value="ADD75953.1"/>
    <property type="molecule type" value="Genomic_DNA"/>
</dbReference>
<dbReference type="Gene3D" id="1.10.10.2840">
    <property type="entry name" value="PucR C-terminal helix-turn-helix domain"/>
    <property type="match status" value="1"/>
</dbReference>
<dbReference type="Proteomes" id="UP000001702">
    <property type="component" value="Chromosome"/>
</dbReference>
<evidence type="ECO:0000259" key="3">
    <source>
        <dbReference type="Pfam" id="PF13556"/>
    </source>
</evidence>
<evidence type="ECO:0000259" key="2">
    <source>
        <dbReference type="Pfam" id="PF05651"/>
    </source>
</evidence>
<dbReference type="InterPro" id="IPR025736">
    <property type="entry name" value="PucR_C-HTH_dom"/>
</dbReference>
<dbReference type="KEGG" id="pam:PANA_0786"/>
<dbReference type="eggNOG" id="COG3835">
    <property type="taxonomic scope" value="Bacteria"/>
</dbReference>
<comment type="similarity">
    <text evidence="1">Belongs to the CdaR family.</text>
</comment>
<organism evidence="5 6">
    <name type="scientific">Pantoea ananatis (strain LMG 20103)</name>
    <dbReference type="NCBI Taxonomy" id="706191"/>
    <lineage>
        <taxon>Bacteria</taxon>
        <taxon>Pseudomonadati</taxon>
        <taxon>Pseudomonadota</taxon>
        <taxon>Gammaproteobacteria</taxon>
        <taxon>Enterobacterales</taxon>
        <taxon>Erwiniaceae</taxon>
        <taxon>Pantoea</taxon>
    </lineage>
</organism>
<name>D4GKC4_PANAM</name>
<feature type="domain" description="Putative sugar diacid recognition" evidence="2">
    <location>
        <begin position="12"/>
        <end position="145"/>
    </location>
</feature>
<dbReference type="STRING" id="706191.PANA_0786"/>
<dbReference type="InterPro" id="IPR051448">
    <property type="entry name" value="CdaR-like_regulators"/>
</dbReference>
<dbReference type="InterPro" id="IPR042070">
    <property type="entry name" value="PucR_C-HTH_sf"/>
</dbReference>